<dbReference type="AlphaFoldDB" id="A0AAW1SC92"/>
<dbReference type="EMBL" id="JALJOV010001683">
    <property type="protein sequence ID" value="KAK9843597.1"/>
    <property type="molecule type" value="Genomic_DNA"/>
</dbReference>
<organism evidence="1 2">
    <name type="scientific">Apatococcus fuscideae</name>
    <dbReference type="NCBI Taxonomy" id="2026836"/>
    <lineage>
        <taxon>Eukaryota</taxon>
        <taxon>Viridiplantae</taxon>
        <taxon>Chlorophyta</taxon>
        <taxon>core chlorophytes</taxon>
        <taxon>Trebouxiophyceae</taxon>
        <taxon>Chlorellales</taxon>
        <taxon>Chlorellaceae</taxon>
        <taxon>Apatococcus</taxon>
    </lineage>
</organism>
<reference evidence="1 2" key="1">
    <citation type="journal article" date="2024" name="Nat. Commun.">
        <title>Phylogenomics reveals the evolutionary origins of lichenization in chlorophyte algae.</title>
        <authorList>
            <person name="Puginier C."/>
            <person name="Libourel C."/>
            <person name="Otte J."/>
            <person name="Skaloud P."/>
            <person name="Haon M."/>
            <person name="Grisel S."/>
            <person name="Petersen M."/>
            <person name="Berrin J.G."/>
            <person name="Delaux P.M."/>
            <person name="Dal Grande F."/>
            <person name="Keller J."/>
        </authorList>
    </citation>
    <scope>NUCLEOTIDE SEQUENCE [LARGE SCALE GENOMIC DNA]</scope>
    <source>
        <strain evidence="1 2">SAG 2523</strain>
    </source>
</reference>
<accession>A0AAW1SC92</accession>
<proteinExistence type="predicted"/>
<evidence type="ECO:0008006" key="3">
    <source>
        <dbReference type="Google" id="ProtNLM"/>
    </source>
</evidence>
<protein>
    <recommendedName>
        <fullName evidence="3">CUB domain-containing protein</fullName>
    </recommendedName>
</protein>
<evidence type="ECO:0000313" key="1">
    <source>
        <dbReference type="EMBL" id="KAK9843597.1"/>
    </source>
</evidence>
<keyword evidence="2" id="KW-1185">Reference proteome</keyword>
<evidence type="ECO:0000313" key="2">
    <source>
        <dbReference type="Proteomes" id="UP001485043"/>
    </source>
</evidence>
<sequence>MSFTEALLPHAAQINSKLTREAQERQGRRLQQLRLPDGSLCCPTKPIPTALPPVPANDAPLTYPQYMNARCQFKIAGNGQPGVVLSASINCVYPVAAQPNTINIDPGGLEIYSSTFDNLAVGKDFPLITLTVGEHFFCFAALLCFPAFIEAQNFILTG</sequence>
<comment type="caution">
    <text evidence="1">The sequence shown here is derived from an EMBL/GenBank/DDBJ whole genome shotgun (WGS) entry which is preliminary data.</text>
</comment>
<dbReference type="Proteomes" id="UP001485043">
    <property type="component" value="Unassembled WGS sequence"/>
</dbReference>
<name>A0AAW1SC92_9CHLO</name>
<gene>
    <name evidence="1" type="ORF">WJX84_005939</name>
</gene>